<sequence>MAKFSSAFYVLLIVLLVLTAAAMGSKELAYLCENLSIHDDDSEIHQISGGIERDGVEDINHCLVGKVLANQRINREAFKSVIEQLWSLFGPVDIEVVGENIFLFYFTNPADRDRIWQRGPWHFDRSLIELERPEGTGKISQLGFNRAEFWVQIHDIPLLCMNRRMAKWLAEQIGEVIEIPSESRDCWGKFLRVKVLIDISRPLKRLGHSIGDCSDVEGKKVALAGPVTRFGSWLRASPMEKVNVRSSSMGSGGTLEKEKSLGESSRRDSERSSKRIMEPVDRRSDRLERPETVDSRKTKAVDLDSPGPVANLEIVQTDGLGLDGPRSGPQVEAMDVVQDLDQVVKGKNWKRLAKETQKGTSEGFRFDGMARECSKRRVNFEVDDLERGTKRGKITGTETPSAYQTSTAEPAGKARREP</sequence>
<dbReference type="Pfam" id="PF14111">
    <property type="entry name" value="DUF4283"/>
    <property type="match status" value="1"/>
</dbReference>
<reference evidence="5" key="1">
    <citation type="journal article" date="2019" name="Gigascience">
        <title>De novo genome assembly of the endangered Acer yangbiense, a plant species with extremely small populations endemic to Yunnan Province, China.</title>
        <authorList>
            <person name="Yang J."/>
            <person name="Wariss H.M."/>
            <person name="Tao L."/>
            <person name="Zhang R."/>
            <person name="Yun Q."/>
            <person name="Hollingsworth P."/>
            <person name="Dao Z."/>
            <person name="Luo G."/>
            <person name="Guo H."/>
            <person name="Ma Y."/>
            <person name="Sun W."/>
        </authorList>
    </citation>
    <scope>NUCLEOTIDE SEQUENCE [LARGE SCALE GENOMIC DNA]</scope>
    <source>
        <strain evidence="5">cv. Malutang</strain>
    </source>
</reference>
<feature type="chain" id="PRO_5022837019" description="DUF4283 domain-containing protein" evidence="2">
    <location>
        <begin position="25"/>
        <end position="418"/>
    </location>
</feature>
<gene>
    <name evidence="4" type="ORF">EZV62_013372</name>
</gene>
<comment type="caution">
    <text evidence="4">The sequence shown here is derived from an EMBL/GenBank/DDBJ whole genome shotgun (WGS) entry which is preliminary data.</text>
</comment>
<evidence type="ECO:0000313" key="5">
    <source>
        <dbReference type="Proteomes" id="UP000323000"/>
    </source>
</evidence>
<dbReference type="InterPro" id="IPR040256">
    <property type="entry name" value="At4g02000-like"/>
</dbReference>
<keyword evidence="2" id="KW-0732">Signal</keyword>
<dbReference type="Proteomes" id="UP000323000">
    <property type="component" value="Chromosome 5"/>
</dbReference>
<feature type="signal peptide" evidence="2">
    <location>
        <begin position="1"/>
        <end position="24"/>
    </location>
</feature>
<dbReference type="PANTHER" id="PTHR31286:SF167">
    <property type="entry name" value="OS09G0268800 PROTEIN"/>
    <property type="match status" value="1"/>
</dbReference>
<feature type="region of interest" description="Disordered" evidence="1">
    <location>
        <begin position="243"/>
        <end position="305"/>
    </location>
</feature>
<evidence type="ECO:0000313" key="4">
    <source>
        <dbReference type="EMBL" id="TXG62009.1"/>
    </source>
</evidence>
<organism evidence="4 5">
    <name type="scientific">Acer yangbiense</name>
    <dbReference type="NCBI Taxonomy" id="1000413"/>
    <lineage>
        <taxon>Eukaryota</taxon>
        <taxon>Viridiplantae</taxon>
        <taxon>Streptophyta</taxon>
        <taxon>Embryophyta</taxon>
        <taxon>Tracheophyta</taxon>
        <taxon>Spermatophyta</taxon>
        <taxon>Magnoliopsida</taxon>
        <taxon>eudicotyledons</taxon>
        <taxon>Gunneridae</taxon>
        <taxon>Pentapetalae</taxon>
        <taxon>rosids</taxon>
        <taxon>malvids</taxon>
        <taxon>Sapindales</taxon>
        <taxon>Sapindaceae</taxon>
        <taxon>Hippocastanoideae</taxon>
        <taxon>Acereae</taxon>
        <taxon>Acer</taxon>
    </lineage>
</organism>
<feature type="domain" description="DUF4283" evidence="3">
    <location>
        <begin position="57"/>
        <end position="131"/>
    </location>
</feature>
<accession>A0A5C7HZ89</accession>
<evidence type="ECO:0000259" key="3">
    <source>
        <dbReference type="Pfam" id="PF14111"/>
    </source>
</evidence>
<keyword evidence="5" id="KW-1185">Reference proteome</keyword>
<proteinExistence type="predicted"/>
<name>A0A5C7HZ89_9ROSI</name>
<feature type="compositionally biased region" description="Basic and acidic residues" evidence="1">
    <location>
        <begin position="255"/>
        <end position="302"/>
    </location>
</feature>
<feature type="compositionally biased region" description="Polar residues" evidence="1">
    <location>
        <begin position="396"/>
        <end position="408"/>
    </location>
</feature>
<dbReference type="PANTHER" id="PTHR31286">
    <property type="entry name" value="GLYCINE-RICH CELL WALL STRUCTURAL PROTEIN 1.8-LIKE"/>
    <property type="match status" value="1"/>
</dbReference>
<evidence type="ECO:0000256" key="1">
    <source>
        <dbReference type="SAM" id="MobiDB-lite"/>
    </source>
</evidence>
<dbReference type="EMBL" id="VAHF01000005">
    <property type="protein sequence ID" value="TXG62009.1"/>
    <property type="molecule type" value="Genomic_DNA"/>
</dbReference>
<dbReference type="OrthoDB" id="1031350at2759"/>
<protein>
    <recommendedName>
        <fullName evidence="3">DUF4283 domain-containing protein</fullName>
    </recommendedName>
</protein>
<evidence type="ECO:0000256" key="2">
    <source>
        <dbReference type="SAM" id="SignalP"/>
    </source>
</evidence>
<feature type="region of interest" description="Disordered" evidence="1">
    <location>
        <begin position="383"/>
        <end position="418"/>
    </location>
</feature>
<dbReference type="AlphaFoldDB" id="A0A5C7HZ89"/>
<dbReference type="InterPro" id="IPR025558">
    <property type="entry name" value="DUF4283"/>
</dbReference>